<keyword evidence="2" id="KW-0378">Hydrolase</keyword>
<feature type="compositionally biased region" description="Basic residues" evidence="1">
    <location>
        <begin position="340"/>
        <end position="349"/>
    </location>
</feature>
<feature type="compositionally biased region" description="Basic and acidic residues" evidence="1">
    <location>
        <begin position="1"/>
        <end position="15"/>
    </location>
</feature>
<sequence length="349" mass="38162">GEVRRAVRAGRDVPGRRPVRPRRPGDVGGRRRRGAGRAVRRRHLAPAGHPLRAGRHPHRLLPPARRLAAEPGPARRRPARPAGAGRRRRRDVLRRHRARPARARGGGREGRPRRGGAARPRRRPLHRLPGREGRRQRPRRRAGVDAALRRARRHRRHRVRLAVGPRAADAAAPRVGRRPGRPVPADRTARLLARPGDPGLDGRAGHAGVRDERGRRPGARRVPRGGLGARDRRLRRGLPVRRHRRGRPRARTGDGHARAGRAECPAAARRGAADLPRAARGRHRRGGGVAAVRLGGRHGAAREPRRAGGAVGHGPAPGGRPGLGPAPAAARRPGGGQRRDTRRTRRTRV</sequence>
<protein>
    <submittedName>
        <fullName evidence="2">Arginase/agmatinase/formimionoglutamate hydrolase, arginase family</fullName>
    </submittedName>
</protein>
<evidence type="ECO:0000256" key="1">
    <source>
        <dbReference type="SAM" id="MobiDB-lite"/>
    </source>
</evidence>
<feature type="compositionally biased region" description="Low complexity" evidence="1">
    <location>
        <begin position="262"/>
        <end position="278"/>
    </location>
</feature>
<feature type="compositionally biased region" description="Basic residues" evidence="1">
    <location>
        <begin position="149"/>
        <end position="160"/>
    </location>
</feature>
<reference evidence="2" key="1">
    <citation type="submission" date="2020-02" db="EMBL/GenBank/DDBJ databases">
        <authorList>
            <person name="Meier V. D."/>
        </authorList>
    </citation>
    <scope>NUCLEOTIDE SEQUENCE</scope>
    <source>
        <strain evidence="2">AVDCRST_MAG54</strain>
    </source>
</reference>
<gene>
    <name evidence="2" type="ORF">AVDCRST_MAG54-1609</name>
</gene>
<dbReference type="AlphaFoldDB" id="A0A6J4I5Z6"/>
<name>A0A6J4I5Z6_9PSEU</name>
<accession>A0A6J4I5Z6</accession>
<feature type="compositionally biased region" description="Low complexity" evidence="1">
    <location>
        <begin position="61"/>
        <end position="72"/>
    </location>
</feature>
<feature type="non-terminal residue" evidence="2">
    <location>
        <position position="349"/>
    </location>
</feature>
<feature type="compositionally biased region" description="Basic residues" evidence="1">
    <location>
        <begin position="30"/>
        <end position="44"/>
    </location>
</feature>
<feature type="compositionally biased region" description="Basic residues" evidence="1">
    <location>
        <begin position="113"/>
        <end position="128"/>
    </location>
</feature>
<evidence type="ECO:0000313" key="2">
    <source>
        <dbReference type="EMBL" id="CAA9243282.1"/>
    </source>
</evidence>
<feature type="compositionally biased region" description="Gly residues" evidence="1">
    <location>
        <begin position="309"/>
        <end position="322"/>
    </location>
</feature>
<feature type="compositionally biased region" description="Low complexity" evidence="1">
    <location>
        <begin position="323"/>
        <end position="332"/>
    </location>
</feature>
<feature type="compositionally biased region" description="Low complexity" evidence="1">
    <location>
        <begin position="161"/>
        <end position="174"/>
    </location>
</feature>
<organism evidence="2">
    <name type="scientific">uncultured Actinomycetospora sp</name>
    <dbReference type="NCBI Taxonomy" id="1135996"/>
    <lineage>
        <taxon>Bacteria</taxon>
        <taxon>Bacillati</taxon>
        <taxon>Actinomycetota</taxon>
        <taxon>Actinomycetes</taxon>
        <taxon>Pseudonocardiales</taxon>
        <taxon>Pseudonocardiaceae</taxon>
        <taxon>Actinomycetospora</taxon>
        <taxon>environmental samples</taxon>
    </lineage>
</organism>
<feature type="compositionally biased region" description="Basic residues" evidence="1">
    <location>
        <begin position="232"/>
        <end position="250"/>
    </location>
</feature>
<feature type="non-terminal residue" evidence="2">
    <location>
        <position position="1"/>
    </location>
</feature>
<dbReference type="GO" id="GO:0016787">
    <property type="term" value="F:hydrolase activity"/>
    <property type="evidence" value="ECO:0007669"/>
    <property type="project" value="UniProtKB-KW"/>
</dbReference>
<feature type="compositionally biased region" description="Basic and acidic residues" evidence="1">
    <location>
        <begin position="251"/>
        <end position="261"/>
    </location>
</feature>
<proteinExistence type="predicted"/>
<feature type="compositionally biased region" description="Basic residues" evidence="1">
    <location>
        <begin position="74"/>
        <end position="102"/>
    </location>
</feature>
<feature type="region of interest" description="Disordered" evidence="1">
    <location>
        <begin position="1"/>
        <end position="349"/>
    </location>
</feature>
<dbReference type="EMBL" id="CADCTH010000218">
    <property type="protein sequence ID" value="CAA9243282.1"/>
    <property type="molecule type" value="Genomic_DNA"/>
</dbReference>